<gene>
    <name evidence="9" type="primary">dppB_4</name>
    <name evidence="9" type="ORF">OXPF_41260</name>
</gene>
<evidence type="ECO:0000256" key="2">
    <source>
        <dbReference type="ARBA" id="ARBA00022448"/>
    </source>
</evidence>
<dbReference type="GO" id="GO:0055085">
    <property type="term" value="P:transmembrane transport"/>
    <property type="evidence" value="ECO:0007669"/>
    <property type="project" value="InterPro"/>
</dbReference>
<dbReference type="Pfam" id="PF19300">
    <property type="entry name" value="BPD_transp_1_N"/>
    <property type="match status" value="1"/>
</dbReference>
<feature type="transmembrane region" description="Helical" evidence="7">
    <location>
        <begin position="240"/>
        <end position="269"/>
    </location>
</feature>
<feature type="transmembrane region" description="Helical" evidence="7">
    <location>
        <begin position="289"/>
        <end position="312"/>
    </location>
</feature>
<dbReference type="EMBL" id="LKET01000068">
    <property type="protein sequence ID" value="KPU42341.1"/>
    <property type="molecule type" value="Genomic_DNA"/>
</dbReference>
<evidence type="ECO:0000256" key="4">
    <source>
        <dbReference type="ARBA" id="ARBA00022692"/>
    </source>
</evidence>
<feature type="transmembrane region" description="Helical" evidence="7">
    <location>
        <begin position="12"/>
        <end position="30"/>
    </location>
</feature>
<keyword evidence="3" id="KW-1003">Cell membrane</keyword>
<dbReference type="Pfam" id="PF00528">
    <property type="entry name" value="BPD_transp_1"/>
    <property type="match status" value="1"/>
</dbReference>
<keyword evidence="4 7" id="KW-0812">Transmembrane</keyword>
<dbReference type="InterPro" id="IPR045621">
    <property type="entry name" value="BPD_transp_1_N"/>
</dbReference>
<name>A0A0P8YRV5_9CLOT</name>
<feature type="domain" description="ABC transmembrane type-1" evidence="8">
    <location>
        <begin position="95"/>
        <end position="309"/>
    </location>
</feature>
<organism evidence="9 10">
    <name type="scientific">Oxobacter pfennigii</name>
    <dbReference type="NCBI Taxonomy" id="36849"/>
    <lineage>
        <taxon>Bacteria</taxon>
        <taxon>Bacillati</taxon>
        <taxon>Bacillota</taxon>
        <taxon>Clostridia</taxon>
        <taxon>Eubacteriales</taxon>
        <taxon>Clostridiaceae</taxon>
        <taxon>Oxobacter</taxon>
    </lineage>
</organism>
<feature type="transmembrane region" description="Helical" evidence="7">
    <location>
        <begin position="132"/>
        <end position="159"/>
    </location>
</feature>
<evidence type="ECO:0000259" key="8">
    <source>
        <dbReference type="PROSITE" id="PS50928"/>
    </source>
</evidence>
<comment type="caution">
    <text evidence="9">The sequence shown here is derived from an EMBL/GenBank/DDBJ whole genome shotgun (WGS) entry which is preliminary data.</text>
</comment>
<dbReference type="PANTHER" id="PTHR43163">
    <property type="entry name" value="DIPEPTIDE TRANSPORT SYSTEM PERMEASE PROTEIN DPPB-RELATED"/>
    <property type="match status" value="1"/>
</dbReference>
<keyword evidence="10" id="KW-1185">Reference proteome</keyword>
<dbReference type="STRING" id="36849.OXPF_41260"/>
<comment type="subcellular location">
    <subcellularLocation>
        <location evidence="1 7">Cell membrane</location>
        <topology evidence="1 7">Multi-pass membrane protein</topology>
    </subcellularLocation>
</comment>
<comment type="similarity">
    <text evidence="7">Belongs to the binding-protein-dependent transport system permease family.</text>
</comment>
<evidence type="ECO:0000256" key="5">
    <source>
        <dbReference type="ARBA" id="ARBA00022989"/>
    </source>
</evidence>
<evidence type="ECO:0000256" key="6">
    <source>
        <dbReference type="ARBA" id="ARBA00023136"/>
    </source>
</evidence>
<proteinExistence type="inferred from homology"/>
<dbReference type="AlphaFoldDB" id="A0A0P8YRV5"/>
<dbReference type="CDD" id="cd06261">
    <property type="entry name" value="TM_PBP2"/>
    <property type="match status" value="1"/>
</dbReference>
<evidence type="ECO:0000256" key="3">
    <source>
        <dbReference type="ARBA" id="ARBA00022475"/>
    </source>
</evidence>
<dbReference type="PROSITE" id="PS50928">
    <property type="entry name" value="ABC_TM1"/>
    <property type="match status" value="1"/>
</dbReference>
<keyword evidence="2 7" id="KW-0813">Transport</keyword>
<reference evidence="9 10" key="1">
    <citation type="submission" date="2015-09" db="EMBL/GenBank/DDBJ databases">
        <title>Genome sequence of Oxobacter pfennigii DSM 3222.</title>
        <authorList>
            <person name="Poehlein A."/>
            <person name="Bengelsdorf F.R."/>
            <person name="Schiel-Bengelsdorf B."/>
            <person name="Duerre P."/>
            <person name="Daniel R."/>
        </authorList>
    </citation>
    <scope>NUCLEOTIDE SEQUENCE [LARGE SCALE GENOMIC DNA]</scope>
    <source>
        <strain evidence="9 10">DSM 3222</strain>
    </source>
</reference>
<evidence type="ECO:0000313" key="10">
    <source>
        <dbReference type="Proteomes" id="UP000050326"/>
    </source>
</evidence>
<evidence type="ECO:0000256" key="7">
    <source>
        <dbReference type="RuleBase" id="RU363032"/>
    </source>
</evidence>
<feature type="transmembrane region" description="Helical" evidence="7">
    <location>
        <begin position="186"/>
        <end position="204"/>
    </location>
</feature>
<accession>A0A0P8YRV5</accession>
<evidence type="ECO:0000313" key="9">
    <source>
        <dbReference type="EMBL" id="KPU42341.1"/>
    </source>
</evidence>
<sequence length="320" mass="35491">MANYLAKRIFKGLLTIFVSVTITFFIIRLMPSDPVTLLVDPKMSPEVQQAMMRQFGLDKPIGEQYLVFIQQMMTGNLGISFKTREPVTEVIMQKLPWTLLLLFLVVVLSLAIGIPIGMLAAKKRNSVFDKIINVLITTGISIFIPFLSFALLYIFAYYLKLFPTGGAYTPPPQKGFAYIADVARHAVLPALTLFINNVAAIILYTRNSMIDVLKEDYIRTAYAKGWHEKYVIKTHALKNALIPTITVTGLMVGSMVGGAVMTETVYAWPGIGRLIYDSVSSMDFPVLQGAFLILAISVVVMSIVTDLIVAWLDPRIKLGG</sequence>
<protein>
    <submittedName>
        <fullName evidence="9">Dipeptide transport system permease protein DppB</fullName>
    </submittedName>
</protein>
<dbReference type="InterPro" id="IPR000515">
    <property type="entry name" value="MetI-like"/>
</dbReference>
<dbReference type="Proteomes" id="UP000050326">
    <property type="component" value="Unassembled WGS sequence"/>
</dbReference>
<dbReference type="RefSeq" id="WP_054877064.1">
    <property type="nucleotide sequence ID" value="NZ_LKET01000068.1"/>
</dbReference>
<dbReference type="GO" id="GO:0005886">
    <property type="term" value="C:plasma membrane"/>
    <property type="evidence" value="ECO:0007669"/>
    <property type="project" value="UniProtKB-SubCell"/>
</dbReference>
<dbReference type="InterPro" id="IPR035906">
    <property type="entry name" value="MetI-like_sf"/>
</dbReference>
<feature type="transmembrane region" description="Helical" evidence="7">
    <location>
        <begin position="97"/>
        <end position="120"/>
    </location>
</feature>
<dbReference type="OrthoDB" id="9773221at2"/>
<keyword evidence="6 7" id="KW-0472">Membrane</keyword>
<keyword evidence="5 7" id="KW-1133">Transmembrane helix</keyword>
<dbReference type="PANTHER" id="PTHR43163:SF6">
    <property type="entry name" value="DIPEPTIDE TRANSPORT SYSTEM PERMEASE PROTEIN DPPB-RELATED"/>
    <property type="match status" value="1"/>
</dbReference>
<dbReference type="Gene3D" id="1.10.3720.10">
    <property type="entry name" value="MetI-like"/>
    <property type="match status" value="1"/>
</dbReference>
<evidence type="ECO:0000256" key="1">
    <source>
        <dbReference type="ARBA" id="ARBA00004651"/>
    </source>
</evidence>
<dbReference type="SUPFAM" id="SSF161098">
    <property type="entry name" value="MetI-like"/>
    <property type="match status" value="1"/>
</dbReference>